<dbReference type="Proteomes" id="UP001596407">
    <property type="component" value="Unassembled WGS sequence"/>
</dbReference>
<reference evidence="1 2" key="1">
    <citation type="journal article" date="2019" name="Int. J. Syst. Evol. Microbiol.">
        <title>The Global Catalogue of Microorganisms (GCM) 10K type strain sequencing project: providing services to taxonomists for standard genome sequencing and annotation.</title>
        <authorList>
            <consortium name="The Broad Institute Genomics Platform"/>
            <consortium name="The Broad Institute Genome Sequencing Center for Infectious Disease"/>
            <person name="Wu L."/>
            <person name="Ma J."/>
        </authorList>
    </citation>
    <scope>NUCLEOTIDE SEQUENCE [LARGE SCALE GENOMIC DNA]</scope>
    <source>
        <strain evidence="1 2">DT72</strain>
    </source>
</reference>
<dbReference type="EMBL" id="JBHSZH010000002">
    <property type="protein sequence ID" value="MFC7079194.1"/>
    <property type="molecule type" value="Genomic_DNA"/>
</dbReference>
<dbReference type="GeneID" id="79305803"/>
<organism evidence="1 2">
    <name type="scientific">Halorussus caseinilyticus</name>
    <dbReference type="NCBI Taxonomy" id="3034025"/>
    <lineage>
        <taxon>Archaea</taxon>
        <taxon>Methanobacteriati</taxon>
        <taxon>Methanobacteriota</taxon>
        <taxon>Stenosarchaea group</taxon>
        <taxon>Halobacteria</taxon>
        <taxon>Halobacteriales</taxon>
        <taxon>Haladaptataceae</taxon>
        <taxon>Halorussus</taxon>
    </lineage>
</organism>
<evidence type="ECO:0000313" key="2">
    <source>
        <dbReference type="Proteomes" id="UP001596407"/>
    </source>
</evidence>
<dbReference type="AlphaFoldDB" id="A0ABD5WJ48"/>
<protein>
    <submittedName>
        <fullName evidence="1">Uncharacterized protein</fullName>
    </submittedName>
</protein>
<proteinExistence type="predicted"/>
<accession>A0ABD5WJ48</accession>
<dbReference type="RefSeq" id="WP_276282738.1">
    <property type="nucleotide sequence ID" value="NZ_CP119812.1"/>
</dbReference>
<gene>
    <name evidence="1" type="ORF">ACFQJ6_02625</name>
</gene>
<sequence>MFVTVYTPNVSTPGRYFTANHPHPHGSLNVTVDGTPVDFTKEKYTHADKYFHFHGDDVQISVEAENGTATETTTESA</sequence>
<name>A0ABD5WJ48_9EURY</name>
<comment type="caution">
    <text evidence="1">The sequence shown here is derived from an EMBL/GenBank/DDBJ whole genome shotgun (WGS) entry which is preliminary data.</text>
</comment>
<keyword evidence="2" id="KW-1185">Reference proteome</keyword>
<evidence type="ECO:0000313" key="1">
    <source>
        <dbReference type="EMBL" id="MFC7079194.1"/>
    </source>
</evidence>